<dbReference type="AlphaFoldDB" id="A0A2P2NPK8"/>
<name>A0A2P2NPK8_RHIMU</name>
<sequence length="38" mass="4404">MCMNMYYEPFFFALALSIFIVILIVYCLIACSVLYDVA</sequence>
<feature type="transmembrane region" description="Helical" evidence="1">
    <location>
        <begin position="12"/>
        <end position="35"/>
    </location>
</feature>
<evidence type="ECO:0000313" key="2">
    <source>
        <dbReference type="EMBL" id="MBX44413.1"/>
    </source>
</evidence>
<dbReference type="EMBL" id="GGEC01063929">
    <property type="protein sequence ID" value="MBX44413.1"/>
    <property type="molecule type" value="Transcribed_RNA"/>
</dbReference>
<keyword evidence="1" id="KW-0472">Membrane</keyword>
<protein>
    <submittedName>
        <fullName evidence="2">Uncharacterized protein</fullName>
    </submittedName>
</protein>
<proteinExistence type="predicted"/>
<reference evidence="2" key="1">
    <citation type="submission" date="2018-02" db="EMBL/GenBank/DDBJ databases">
        <title>Rhizophora mucronata_Transcriptome.</title>
        <authorList>
            <person name="Meera S.P."/>
            <person name="Sreeshan A."/>
            <person name="Augustine A."/>
        </authorList>
    </citation>
    <scope>NUCLEOTIDE SEQUENCE</scope>
    <source>
        <tissue evidence="2">Leaf</tissue>
    </source>
</reference>
<organism evidence="2">
    <name type="scientific">Rhizophora mucronata</name>
    <name type="common">Asiatic mangrove</name>
    <dbReference type="NCBI Taxonomy" id="61149"/>
    <lineage>
        <taxon>Eukaryota</taxon>
        <taxon>Viridiplantae</taxon>
        <taxon>Streptophyta</taxon>
        <taxon>Embryophyta</taxon>
        <taxon>Tracheophyta</taxon>
        <taxon>Spermatophyta</taxon>
        <taxon>Magnoliopsida</taxon>
        <taxon>eudicotyledons</taxon>
        <taxon>Gunneridae</taxon>
        <taxon>Pentapetalae</taxon>
        <taxon>rosids</taxon>
        <taxon>fabids</taxon>
        <taxon>Malpighiales</taxon>
        <taxon>Rhizophoraceae</taxon>
        <taxon>Rhizophora</taxon>
    </lineage>
</organism>
<keyword evidence="1" id="KW-0812">Transmembrane</keyword>
<accession>A0A2P2NPK8</accession>
<evidence type="ECO:0000256" key="1">
    <source>
        <dbReference type="SAM" id="Phobius"/>
    </source>
</evidence>
<keyword evidence="1" id="KW-1133">Transmembrane helix</keyword>